<dbReference type="SUPFAM" id="SSF63411">
    <property type="entry name" value="LuxS/MPP-like metallohydrolase"/>
    <property type="match status" value="2"/>
</dbReference>
<comment type="caution">
    <text evidence="9">The sequence shown here is derived from an EMBL/GenBank/DDBJ whole genome shotgun (WGS) entry which is preliminary data.</text>
</comment>
<dbReference type="Proteomes" id="UP001176960">
    <property type="component" value="Unassembled WGS sequence"/>
</dbReference>
<dbReference type="Pfam" id="PF05193">
    <property type="entry name" value="Peptidase_M16_C"/>
    <property type="match status" value="1"/>
</dbReference>
<dbReference type="GO" id="GO:0008237">
    <property type="term" value="F:metallopeptidase activity"/>
    <property type="evidence" value="ECO:0007669"/>
    <property type="project" value="UniProtKB-KW"/>
</dbReference>
<evidence type="ECO:0000256" key="1">
    <source>
        <dbReference type="ARBA" id="ARBA00007261"/>
    </source>
</evidence>
<evidence type="ECO:0000256" key="2">
    <source>
        <dbReference type="ARBA" id="ARBA00022670"/>
    </source>
</evidence>
<dbReference type="Pfam" id="PF00675">
    <property type="entry name" value="Peptidase_M16"/>
    <property type="match status" value="1"/>
</dbReference>
<dbReference type="GO" id="GO:0006508">
    <property type="term" value="P:proteolysis"/>
    <property type="evidence" value="ECO:0007669"/>
    <property type="project" value="UniProtKB-KW"/>
</dbReference>
<feature type="chain" id="PRO_5041358149" evidence="6">
    <location>
        <begin position="38"/>
        <end position="477"/>
    </location>
</feature>
<reference evidence="9" key="1">
    <citation type="submission" date="2023-03" db="EMBL/GenBank/DDBJ databases">
        <authorList>
            <person name="Cleenwerck I."/>
        </authorList>
    </citation>
    <scope>NUCLEOTIDE SEQUENCE</scope>
    <source>
        <strain evidence="9">LMG 32879</strain>
    </source>
</reference>
<accession>A0AA35Y358</accession>
<evidence type="ECO:0000256" key="5">
    <source>
        <dbReference type="ARBA" id="ARBA00023049"/>
    </source>
</evidence>
<feature type="domain" description="Peptidase M16 C-terminal" evidence="8">
    <location>
        <begin position="213"/>
        <end position="392"/>
    </location>
</feature>
<evidence type="ECO:0000313" key="9">
    <source>
        <dbReference type="EMBL" id="CAI9119903.1"/>
    </source>
</evidence>
<protein>
    <submittedName>
        <fullName evidence="9">Pitrilysin family protein</fullName>
    </submittedName>
</protein>
<evidence type="ECO:0000313" key="10">
    <source>
        <dbReference type="Proteomes" id="UP001176960"/>
    </source>
</evidence>
<dbReference type="AlphaFoldDB" id="A0AA35Y358"/>
<name>A0AA35Y358_9PROT</name>
<keyword evidence="4" id="KW-0862">Zinc</keyword>
<keyword evidence="5" id="KW-0482">Metalloprotease</keyword>
<keyword evidence="2" id="KW-0645">Protease</keyword>
<evidence type="ECO:0000256" key="6">
    <source>
        <dbReference type="SAM" id="SignalP"/>
    </source>
</evidence>
<evidence type="ECO:0000259" key="8">
    <source>
        <dbReference type="Pfam" id="PF05193"/>
    </source>
</evidence>
<keyword evidence="3" id="KW-0378">Hydrolase</keyword>
<keyword evidence="10" id="KW-1185">Reference proteome</keyword>
<dbReference type="RefSeq" id="WP_289840856.1">
    <property type="nucleotide sequence ID" value="NZ_CATKSH010000003.1"/>
</dbReference>
<comment type="similarity">
    <text evidence="1">Belongs to the peptidase M16 family.</text>
</comment>
<dbReference type="InterPro" id="IPR011765">
    <property type="entry name" value="Pept_M16_N"/>
</dbReference>
<feature type="domain" description="Peptidase M16 N-terminal" evidence="7">
    <location>
        <begin position="58"/>
        <end position="204"/>
    </location>
</feature>
<dbReference type="Gene3D" id="3.30.830.10">
    <property type="entry name" value="Metalloenzyme, LuxS/M16 peptidase-like"/>
    <property type="match status" value="2"/>
</dbReference>
<evidence type="ECO:0000259" key="7">
    <source>
        <dbReference type="Pfam" id="PF00675"/>
    </source>
</evidence>
<sequence length="477" mass="51740">MARQWGWGGVRYTSRFGKSAVLAAASMLALLAGSASAQSVHVPPIAYQEHVLKNGLHVVSVVDHSSPTVAVQVWYHVGSRNDPQERSGFAHLFEHLMFKSTLHMPAEQMDRLTEDVGGQNNAETSNDFTHYFEVVPSNYLNTLLWAEADRMANLKVDEANFHSERAVVEEEYRQSVLSNPYGLLFNAMDAESYAVHPYRRPTIGNIAELEASTLPDVIAFHNTFYRPDNATLMVMGDFDPKALEATVEKYFGDIPHPDTPVPVVDNTEPARRADRTVTVTSPTAPLPALGMTWLIPPAKEQKDLVALEVAAALLGTGESSRLHQALVQDSGIATEVETEADGRAGPGLFMVTAFLATGHQPGEAEAVVRRQIAALASKAVPAAELDKVKTGLLTQAVSERQKAENLGFILGNALVTEGSIARANSDLEALQAVSAEDVRRVVRRYLVDAHAVTIDYLPQHDAVASKAHGKTVKGAAR</sequence>
<dbReference type="InterPro" id="IPR011249">
    <property type="entry name" value="Metalloenz_LuxS/M16"/>
</dbReference>
<gene>
    <name evidence="9" type="ORF">LMG32879_000729</name>
</gene>
<proteinExistence type="inferred from homology"/>
<evidence type="ECO:0000256" key="4">
    <source>
        <dbReference type="ARBA" id="ARBA00022833"/>
    </source>
</evidence>
<evidence type="ECO:0000256" key="3">
    <source>
        <dbReference type="ARBA" id="ARBA00022801"/>
    </source>
</evidence>
<dbReference type="PANTHER" id="PTHR43690:SF17">
    <property type="entry name" value="PROTEIN YHJJ"/>
    <property type="match status" value="1"/>
</dbReference>
<dbReference type="InterPro" id="IPR050626">
    <property type="entry name" value="Peptidase_M16"/>
</dbReference>
<dbReference type="InterPro" id="IPR007863">
    <property type="entry name" value="Peptidase_M16_C"/>
</dbReference>
<dbReference type="EMBL" id="CATKSH010000003">
    <property type="protein sequence ID" value="CAI9119903.1"/>
    <property type="molecule type" value="Genomic_DNA"/>
</dbReference>
<dbReference type="GO" id="GO:0046872">
    <property type="term" value="F:metal ion binding"/>
    <property type="evidence" value="ECO:0007669"/>
    <property type="project" value="InterPro"/>
</dbReference>
<organism evidence="9 10">
    <name type="scientific">Brytella acorum</name>
    <dbReference type="NCBI Taxonomy" id="2959299"/>
    <lineage>
        <taxon>Bacteria</taxon>
        <taxon>Pseudomonadati</taxon>
        <taxon>Pseudomonadota</taxon>
        <taxon>Alphaproteobacteria</taxon>
        <taxon>Acetobacterales</taxon>
        <taxon>Acetobacteraceae</taxon>
        <taxon>Brytella</taxon>
    </lineage>
</organism>
<feature type="signal peptide" evidence="6">
    <location>
        <begin position="1"/>
        <end position="37"/>
    </location>
</feature>
<dbReference type="PANTHER" id="PTHR43690">
    <property type="entry name" value="NARDILYSIN"/>
    <property type="match status" value="1"/>
</dbReference>
<keyword evidence="6" id="KW-0732">Signal</keyword>